<dbReference type="Proteomes" id="UP000013201">
    <property type="component" value="Unassembled WGS sequence"/>
</dbReference>
<evidence type="ECO:0000313" key="1">
    <source>
        <dbReference type="EMBL" id="CCW19925.1"/>
    </source>
</evidence>
<accession>N1MRT1</accession>
<dbReference type="AlphaFoldDB" id="N1MRT1"/>
<dbReference type="EMBL" id="CAVK010000240">
    <property type="protein sequence ID" value="CCW19925.1"/>
    <property type="molecule type" value="Genomic_DNA"/>
</dbReference>
<comment type="caution">
    <text evidence="1">The sequence shown here is derived from an EMBL/GenBank/DDBJ whole genome shotgun (WGS) entry which is preliminary data.</text>
</comment>
<sequence>MCDKQVFSDRNQDGFCRIGIFFEAEGLQSSETDIRDRP</sequence>
<proteinExistence type="predicted"/>
<evidence type="ECO:0000313" key="2">
    <source>
        <dbReference type="Proteomes" id="UP000013201"/>
    </source>
</evidence>
<gene>
    <name evidence="1" type="ORF">EBBID32_42960</name>
</gene>
<reference evidence="1 2" key="1">
    <citation type="submission" date="2013-03" db="EMBL/GenBank/DDBJ databases">
        <authorList>
            <person name="Le V."/>
        </authorList>
    </citation>
    <scope>NUCLEOTIDE SEQUENCE [LARGE SCALE GENOMIC DNA]</scope>
    <source>
        <strain evidence="1 2">BiD32</strain>
    </source>
</reference>
<name>N1MRT1_9SPHN</name>
<reference evidence="2" key="2">
    <citation type="submission" date="2013-04" db="EMBL/GenBank/DDBJ databases">
        <title>Bisphenol A degrading Sphingobium sp. strain BiD32.</title>
        <authorList>
            <person name="Nielsen J.L."/>
            <person name="Zhou N.A."/>
            <person name="Kjeldal H."/>
        </authorList>
    </citation>
    <scope>NUCLEOTIDE SEQUENCE [LARGE SCALE GENOMIC DNA]</scope>
    <source>
        <strain evidence="2">BiD32</strain>
    </source>
</reference>
<protein>
    <submittedName>
        <fullName evidence="1">Uncharacterized protein</fullName>
    </submittedName>
</protein>
<organism evidence="1 2">
    <name type="scientific">Sphingobium indicum BiD32</name>
    <dbReference type="NCBI Taxonomy" id="1301087"/>
    <lineage>
        <taxon>Bacteria</taxon>
        <taxon>Pseudomonadati</taxon>
        <taxon>Pseudomonadota</taxon>
        <taxon>Alphaproteobacteria</taxon>
        <taxon>Sphingomonadales</taxon>
        <taxon>Sphingomonadaceae</taxon>
        <taxon>Sphingobium</taxon>
    </lineage>
</organism>
<keyword evidence="2" id="KW-1185">Reference proteome</keyword>